<dbReference type="Gene3D" id="1.10.150.130">
    <property type="match status" value="1"/>
</dbReference>
<dbReference type="InterPro" id="IPR044068">
    <property type="entry name" value="CB"/>
</dbReference>
<dbReference type="GO" id="GO:0006310">
    <property type="term" value="P:DNA recombination"/>
    <property type="evidence" value="ECO:0007669"/>
    <property type="project" value="UniProtKB-KW"/>
</dbReference>
<dbReference type="eggNOG" id="COG4974">
    <property type="taxonomic scope" value="Bacteria"/>
</dbReference>
<dbReference type="KEGG" id="opr:Ocepr_2389"/>
<dbReference type="InterPro" id="IPR002104">
    <property type="entry name" value="Integrase_catalytic"/>
</dbReference>
<name>E4UAQ8_OCEP5</name>
<dbReference type="AlphaFoldDB" id="E4UAQ8"/>
<evidence type="ECO:0000259" key="5">
    <source>
        <dbReference type="PROSITE" id="PS51898"/>
    </source>
</evidence>
<evidence type="ECO:0000256" key="3">
    <source>
        <dbReference type="ARBA" id="ARBA00023172"/>
    </source>
</evidence>
<dbReference type="OrthoDB" id="9801717at2"/>
<dbReference type="Proteomes" id="UP000008722">
    <property type="component" value="Plasmid pOCEPR01"/>
</dbReference>
<dbReference type="PANTHER" id="PTHR30349:SF41">
    <property type="entry name" value="INTEGRASE_RECOMBINASE PROTEIN MJ0367-RELATED"/>
    <property type="match status" value="1"/>
</dbReference>
<proteinExistence type="inferred from homology"/>
<dbReference type="InterPro" id="IPR010998">
    <property type="entry name" value="Integrase_recombinase_N"/>
</dbReference>
<evidence type="ECO:0000256" key="1">
    <source>
        <dbReference type="ARBA" id="ARBA00008857"/>
    </source>
</evidence>
<evidence type="ECO:0000259" key="6">
    <source>
        <dbReference type="PROSITE" id="PS51900"/>
    </source>
</evidence>
<keyword evidence="3" id="KW-0233">DNA recombination</keyword>
<feature type="domain" description="Tyr recombinase" evidence="5">
    <location>
        <begin position="152"/>
        <end position="340"/>
    </location>
</feature>
<organism evidence="7 8">
    <name type="scientific">Oceanithermus profundus (strain DSM 14977 / NBRC 100410 / VKM B-2274 / 506)</name>
    <dbReference type="NCBI Taxonomy" id="670487"/>
    <lineage>
        <taxon>Bacteria</taxon>
        <taxon>Thermotogati</taxon>
        <taxon>Deinococcota</taxon>
        <taxon>Deinococci</taxon>
        <taxon>Thermales</taxon>
        <taxon>Thermaceae</taxon>
        <taxon>Oceanithermus</taxon>
    </lineage>
</organism>
<dbReference type="RefSeq" id="WP_013449816.1">
    <property type="nucleotide sequence ID" value="NC_014753.1"/>
</dbReference>
<dbReference type="PROSITE" id="PS51900">
    <property type="entry name" value="CB"/>
    <property type="match status" value="1"/>
</dbReference>
<geneLocation type="plasmid" evidence="7 8">
    <name>pOCEPR01</name>
</geneLocation>
<reference evidence="7 8" key="2">
    <citation type="journal article" date="2011" name="Stand. Genomic Sci.">
        <title>Complete genome sequence of Oceanithermus profundus type strain (506).</title>
        <authorList>
            <person name="Pati A."/>
            <person name="Zhang X."/>
            <person name="Lapidus A."/>
            <person name="Nolan M."/>
            <person name="Lucas S."/>
            <person name="Del Rio T.G."/>
            <person name="Tice H."/>
            <person name="Cheng J.F."/>
            <person name="Tapia R."/>
            <person name="Han C."/>
            <person name="Goodwin L."/>
            <person name="Pitluck S."/>
            <person name="Liolios K."/>
            <person name="Pagani I."/>
            <person name="Ivanova N."/>
            <person name="Mavromatis K."/>
            <person name="Chen A."/>
            <person name="Palaniappan K."/>
            <person name="Hauser L."/>
            <person name="Jeffries C.D."/>
            <person name="Brambilla E.M."/>
            <person name="Rohl A."/>
            <person name="Mwirichia R."/>
            <person name="Rohde M."/>
            <person name="Tindall B.J."/>
            <person name="Sikorski J."/>
            <person name="Wirth R."/>
            <person name="Goker M."/>
            <person name="Woyke T."/>
            <person name="Detter J.C."/>
            <person name="Bristow J."/>
            <person name="Eisen J.A."/>
            <person name="Markowitz V."/>
            <person name="Hugenholtz P."/>
            <person name="Kyrpides N.C."/>
            <person name="Klenk H.P."/>
            <person name="Land M."/>
        </authorList>
    </citation>
    <scope>NUCLEOTIDE SEQUENCE [LARGE SCALE GENOMIC DNA]</scope>
    <source>
        <strain evidence="8">DSM 14977 / NBRC 100410 / VKM B-2274 / 506</strain>
        <plasmid evidence="8">Plasmid pOCEPR01</plasmid>
    </source>
</reference>
<feature type="domain" description="Core-binding (CB)" evidence="6">
    <location>
        <begin position="24"/>
        <end position="128"/>
    </location>
</feature>
<evidence type="ECO:0000256" key="4">
    <source>
        <dbReference type="PROSITE-ProRule" id="PRU01248"/>
    </source>
</evidence>
<reference evidence="8" key="1">
    <citation type="submission" date="2010-11" db="EMBL/GenBank/DDBJ databases">
        <title>The complete sequence of plasmid of Oceanithermus profundus DSM 14977.</title>
        <authorList>
            <consortium name="US DOE Joint Genome Institute (JGI-PGF)"/>
            <person name="Lucas S."/>
            <person name="Copeland A."/>
            <person name="Lapidus A."/>
            <person name="Bruce D."/>
            <person name="Goodwin L."/>
            <person name="Pitluck S."/>
            <person name="Kyrpides N."/>
            <person name="Mavromatis K."/>
            <person name="Pagani I."/>
            <person name="Ivanova N."/>
            <person name="Zhang X."/>
            <person name="Brettin T."/>
            <person name="Detter J.C."/>
            <person name="Tapia R."/>
            <person name="Han C."/>
            <person name="Land M."/>
            <person name="Hauser L."/>
            <person name="Markowitz V."/>
            <person name="Cheng J.-F."/>
            <person name="Hugenholtz P."/>
            <person name="Woyke T."/>
            <person name="Wu D."/>
            <person name="Tindall B."/>
            <person name="Faehnrich R."/>
            <person name="Brambilla E."/>
            <person name="Klenk H.-P."/>
            <person name="Eisen J.A."/>
        </authorList>
    </citation>
    <scope>NUCLEOTIDE SEQUENCE [LARGE SCALE GENOMIC DNA]</scope>
    <source>
        <strain evidence="8">DSM 14977 / NBRC 100410 / VKM B-2274 / 506</strain>
        <plasmid evidence="8">Plasmid pOCEPR01</plasmid>
    </source>
</reference>
<dbReference type="PROSITE" id="PS51898">
    <property type="entry name" value="TYR_RECOMBINASE"/>
    <property type="match status" value="1"/>
</dbReference>
<dbReference type="InterPro" id="IPR013762">
    <property type="entry name" value="Integrase-like_cat_sf"/>
</dbReference>
<dbReference type="EMBL" id="CP002362">
    <property type="protein sequence ID" value="ADR37837.1"/>
    <property type="molecule type" value="Genomic_DNA"/>
</dbReference>
<dbReference type="PANTHER" id="PTHR30349">
    <property type="entry name" value="PHAGE INTEGRASE-RELATED"/>
    <property type="match status" value="1"/>
</dbReference>
<evidence type="ECO:0000313" key="7">
    <source>
        <dbReference type="EMBL" id="ADR37837.1"/>
    </source>
</evidence>
<dbReference type="InterPro" id="IPR011010">
    <property type="entry name" value="DNA_brk_join_enz"/>
</dbReference>
<dbReference type="Pfam" id="PF00589">
    <property type="entry name" value="Phage_integrase"/>
    <property type="match status" value="1"/>
</dbReference>
<dbReference type="GO" id="GO:0003677">
    <property type="term" value="F:DNA binding"/>
    <property type="evidence" value="ECO:0007669"/>
    <property type="project" value="UniProtKB-UniRule"/>
</dbReference>
<comment type="similarity">
    <text evidence="1">Belongs to the 'phage' integrase family.</text>
</comment>
<accession>E4UAQ8</accession>
<sequence length="345" mass="38782">MLVPTPAWDDPAKRRRWALGAANERDVDLLLRLLAYYMMTKGRQRSRTSLRTYQLYGLAVRDWIAWAWPPEVEAPQVPLLKATEDDVDRWLADLLDRGGHLSENPWPLSPSTAAAYLSGLRAFYRALVWAGAVAKNPAAEVRAPRDPTPRSERRPALPYPLYIRLLEHLSGDEAQQVRDRAVIRLMGDAGLRIAEVEALDVKDVDLGEHVVVVRAGKGGKQRTVPMTRALSSALVEWLGVRRAYAAPGEEALFVNLGGRKAKGRRLRAHSIRRFLEGYYRELGFPERYRGAHTLRHLAGTRFYQASRDIHVVAALLGHENVGTSTVYAKMDRSRLRAVVEGLGEK</sequence>
<protein>
    <submittedName>
        <fullName evidence="7">Integrase family protein</fullName>
    </submittedName>
</protein>
<keyword evidence="8" id="KW-1185">Reference proteome</keyword>
<dbReference type="HOGENOM" id="CLU_027562_5_0_0"/>
<dbReference type="Gene3D" id="1.10.443.10">
    <property type="entry name" value="Intergrase catalytic core"/>
    <property type="match status" value="1"/>
</dbReference>
<keyword evidence="7" id="KW-0614">Plasmid</keyword>
<evidence type="ECO:0000313" key="8">
    <source>
        <dbReference type="Proteomes" id="UP000008722"/>
    </source>
</evidence>
<dbReference type="GO" id="GO:0015074">
    <property type="term" value="P:DNA integration"/>
    <property type="evidence" value="ECO:0007669"/>
    <property type="project" value="InterPro"/>
</dbReference>
<gene>
    <name evidence="7" type="ordered locus">Ocepr_2389</name>
</gene>
<evidence type="ECO:0000256" key="2">
    <source>
        <dbReference type="ARBA" id="ARBA00023125"/>
    </source>
</evidence>
<keyword evidence="2 4" id="KW-0238">DNA-binding</keyword>
<dbReference type="SUPFAM" id="SSF56349">
    <property type="entry name" value="DNA breaking-rejoining enzymes"/>
    <property type="match status" value="1"/>
</dbReference>
<dbReference type="InterPro" id="IPR050090">
    <property type="entry name" value="Tyrosine_recombinase_XerCD"/>
</dbReference>